<sequence>MTKNRHSDYSCTMEAALSVISGKWKLKIINQLLTGQKRYSEINRNIGGMTEKMLSQQLRELEEDGIVTRTIFPEVPPRVEYSLTPIGQELSSIFYTLETWGSHYMTITNANGDVIKPDYTCYTLIKQDDEVVKEEV</sequence>
<reference evidence="5 6" key="1">
    <citation type="submission" date="2024-09" db="EMBL/GenBank/DDBJ databases">
        <authorList>
            <person name="Sun Q."/>
            <person name="Mori K."/>
        </authorList>
    </citation>
    <scope>NUCLEOTIDE SEQUENCE [LARGE SCALE GENOMIC DNA]</scope>
    <source>
        <strain evidence="5 6">NCAIM B.02415</strain>
    </source>
</reference>
<evidence type="ECO:0000313" key="5">
    <source>
        <dbReference type="EMBL" id="MFC0516228.1"/>
    </source>
</evidence>
<dbReference type="PANTHER" id="PTHR33204:SF29">
    <property type="entry name" value="TRANSCRIPTIONAL REGULATOR"/>
    <property type="match status" value="1"/>
</dbReference>
<dbReference type="CDD" id="cd00090">
    <property type="entry name" value="HTH_ARSR"/>
    <property type="match status" value="1"/>
</dbReference>
<evidence type="ECO:0000256" key="3">
    <source>
        <dbReference type="ARBA" id="ARBA00023163"/>
    </source>
</evidence>
<evidence type="ECO:0000256" key="1">
    <source>
        <dbReference type="ARBA" id="ARBA00023015"/>
    </source>
</evidence>
<keyword evidence="6" id="KW-1185">Reference proteome</keyword>
<dbReference type="InterPro" id="IPR036388">
    <property type="entry name" value="WH-like_DNA-bd_sf"/>
</dbReference>
<keyword evidence="3" id="KW-0804">Transcription</keyword>
<evidence type="ECO:0000313" key="6">
    <source>
        <dbReference type="Proteomes" id="UP001589828"/>
    </source>
</evidence>
<dbReference type="InterPro" id="IPR011991">
    <property type="entry name" value="ArsR-like_HTH"/>
</dbReference>
<dbReference type="PROSITE" id="PS51118">
    <property type="entry name" value="HTH_HXLR"/>
    <property type="match status" value="1"/>
</dbReference>
<dbReference type="InterPro" id="IPR002577">
    <property type="entry name" value="HTH_HxlR"/>
</dbReference>
<accession>A0ABV6L9W5</accession>
<gene>
    <name evidence="5" type="ORF">ACFFGT_18545</name>
</gene>
<comment type="caution">
    <text evidence="5">The sequence shown here is derived from an EMBL/GenBank/DDBJ whole genome shotgun (WGS) entry which is preliminary data.</text>
</comment>
<evidence type="ECO:0000259" key="4">
    <source>
        <dbReference type="PROSITE" id="PS51118"/>
    </source>
</evidence>
<dbReference type="EMBL" id="JBHLTS010000024">
    <property type="protein sequence ID" value="MFC0516228.1"/>
    <property type="molecule type" value="Genomic_DNA"/>
</dbReference>
<dbReference type="InterPro" id="IPR036390">
    <property type="entry name" value="WH_DNA-bd_sf"/>
</dbReference>
<dbReference type="PANTHER" id="PTHR33204">
    <property type="entry name" value="TRANSCRIPTIONAL REGULATOR, MARR FAMILY"/>
    <property type="match status" value="1"/>
</dbReference>
<evidence type="ECO:0000256" key="2">
    <source>
        <dbReference type="ARBA" id="ARBA00023125"/>
    </source>
</evidence>
<organism evidence="5 6">
    <name type="scientific">Mucilaginibacter angelicae</name>
    <dbReference type="NCBI Taxonomy" id="869718"/>
    <lineage>
        <taxon>Bacteria</taxon>
        <taxon>Pseudomonadati</taxon>
        <taxon>Bacteroidota</taxon>
        <taxon>Sphingobacteriia</taxon>
        <taxon>Sphingobacteriales</taxon>
        <taxon>Sphingobacteriaceae</taxon>
        <taxon>Mucilaginibacter</taxon>
    </lineage>
</organism>
<keyword evidence="1" id="KW-0805">Transcription regulation</keyword>
<dbReference type="RefSeq" id="WP_377024024.1">
    <property type="nucleotide sequence ID" value="NZ_JBHLTS010000024.1"/>
</dbReference>
<dbReference type="Proteomes" id="UP001589828">
    <property type="component" value="Unassembled WGS sequence"/>
</dbReference>
<name>A0ABV6L9W5_9SPHI</name>
<keyword evidence="2" id="KW-0238">DNA-binding</keyword>
<dbReference type="Pfam" id="PF01638">
    <property type="entry name" value="HxlR"/>
    <property type="match status" value="1"/>
</dbReference>
<dbReference type="SUPFAM" id="SSF46785">
    <property type="entry name" value="Winged helix' DNA-binding domain"/>
    <property type="match status" value="1"/>
</dbReference>
<proteinExistence type="predicted"/>
<dbReference type="Gene3D" id="1.10.10.10">
    <property type="entry name" value="Winged helix-like DNA-binding domain superfamily/Winged helix DNA-binding domain"/>
    <property type="match status" value="1"/>
</dbReference>
<protein>
    <submittedName>
        <fullName evidence="5">Winged helix-turn-helix transcriptional regulator</fullName>
    </submittedName>
</protein>
<feature type="domain" description="HTH hxlR-type" evidence="4">
    <location>
        <begin position="11"/>
        <end position="109"/>
    </location>
</feature>